<keyword evidence="6" id="KW-1185">Reference proteome</keyword>
<dbReference type="SMART" id="SM00906">
    <property type="entry name" value="Fungal_trans"/>
    <property type="match status" value="1"/>
</dbReference>
<keyword evidence="2" id="KW-0539">Nucleus</keyword>
<feature type="region of interest" description="Disordered" evidence="3">
    <location>
        <begin position="479"/>
        <end position="539"/>
    </location>
</feature>
<dbReference type="InterPro" id="IPR052761">
    <property type="entry name" value="Fungal_Detox/Toxin_TFs"/>
</dbReference>
<dbReference type="EMBL" id="KE747817">
    <property type="protein sequence ID" value="RMZ68976.1"/>
    <property type="molecule type" value="Genomic_DNA"/>
</dbReference>
<evidence type="ECO:0000256" key="2">
    <source>
        <dbReference type="ARBA" id="ARBA00023242"/>
    </source>
</evidence>
<dbReference type="Pfam" id="PF00172">
    <property type="entry name" value="Zn_clus"/>
    <property type="match status" value="1"/>
</dbReference>
<organism evidence="5 6">
    <name type="scientific">Pyrenophora seminiperda CCB06</name>
    <dbReference type="NCBI Taxonomy" id="1302712"/>
    <lineage>
        <taxon>Eukaryota</taxon>
        <taxon>Fungi</taxon>
        <taxon>Dikarya</taxon>
        <taxon>Ascomycota</taxon>
        <taxon>Pezizomycotina</taxon>
        <taxon>Dothideomycetes</taxon>
        <taxon>Pleosporomycetidae</taxon>
        <taxon>Pleosporales</taxon>
        <taxon>Pleosporineae</taxon>
        <taxon>Pleosporaceae</taxon>
        <taxon>Pyrenophora</taxon>
    </lineage>
</organism>
<dbReference type="GO" id="GO:0006351">
    <property type="term" value="P:DNA-templated transcription"/>
    <property type="evidence" value="ECO:0007669"/>
    <property type="project" value="InterPro"/>
</dbReference>
<dbReference type="GO" id="GO:0000981">
    <property type="term" value="F:DNA-binding transcription factor activity, RNA polymerase II-specific"/>
    <property type="evidence" value="ECO:0007669"/>
    <property type="project" value="InterPro"/>
</dbReference>
<dbReference type="InterPro" id="IPR036864">
    <property type="entry name" value="Zn2-C6_fun-type_DNA-bd_sf"/>
</dbReference>
<dbReference type="SMART" id="SM00066">
    <property type="entry name" value="GAL4"/>
    <property type="match status" value="1"/>
</dbReference>
<dbReference type="Gene3D" id="4.10.240.10">
    <property type="entry name" value="Zn(2)-C6 fungal-type DNA-binding domain"/>
    <property type="match status" value="1"/>
</dbReference>
<sequence length="1279" mass="140881">MWEVVGTTQRQWPLSIIAAPTPPTSFGLAVTWSRATMGPIWATMGPISEAASTVCPPAINQEQRCRFYGGLRDLQELQCTTCIGGMDPSEIIGKKPQLRTALNAHVSSRAPETASTSAMRSRAVWLGHVRPPVDTNGAAPGTFISLTTTMIPSSPSSPCSPCSPCSCTSAHSIACLVECPSRSCMGPAFCCCAANVLQPPCSKARVGAGVRDVVLVGISVGLPADNAKTPFVPKSGLCPDDIRETPAYWPPRQSADHPHLGDWGTHQRSPVGTEAAARRRGVMSVNSHQPKRGFSACPSTRLALPCNPLFRSVALYSLSLPPTPRTLAATCIASCCKPEKKQQKATKNVRQEFIVMSDYSASPSDHQNEFQPPKRKATQAGLDGHATGRSVKRRASKACQCCRARKVRCNVTEHGAPCTNCRLDEVECIVSESRRKKSSGVFSTRKPALLFDQRFGYAVVMQPWPRFGSCRLAICGPRKWSKDDDQASEHASSTPTATRRIASRDALDRVQTLQPASSRASHEAEPRRDEHVPHSIYQSHGRRINSVSNISDTHRRLSITSQINGLPTLPFSPFHNERGAPFFGTLPQKPVPGELPKFIKPLPSRIGLDEISYLEKKGALTVPRGSLRSEMLRAYVEFVHPYMPLLDLHDFLTMVDRQDGGNGKVSLILFQAVMFAGSAFVGMEHLRTAGYATRKDARKDFFQKTRILYDFDYESDRVSLVQALLLLTYYYETPDDQKDTWHWMGVATSVAHTIGLHRNPDNTNLDTKRVKLWKRIWWSTYMRDRLIALGMRRPTRIKTEDFDVPMLTLDDFEIAPLPESIKCLPADCHIARDVDAQRQLAIMCIEKARLCLCISHVLSKQYCVLNNNHGLQNDRTTMMLLPKKLDPETSEVKTCDEELQKWVSELPEEAKYTDKPSGHAAIDLSRSLLHMVFFTTLSALHRPQVLPNAQGASAGNLGRTEVESELLDVSRRNVRRAASAITSIAQHLDASGLVKYLPTTGVTVLLPAIIIHLLDIKAPEEETRRTSLRGFCQCMAVMGKLRDLYAAADYSVAFLEAAIRKAGIHVAPVAASHSSLMPKSAPATTVEDLVDAGRRLDLVNAATSGTQTVRPTTLTPPPDSGTTNMVALEKQHNQRNVTDEEVARRLETFLASTPPDSDHEHVSSITISQETPIVNVTASAATDSHTDEAINFTKWSTLDLPQNTFHTNIDHHQDDEMLFSSLPLNNEFDDFDQLLNLDVVGEAFTMDDAALDYTAGFGGNSMNDVDWLEGAGNDFKVQT</sequence>
<dbReference type="PROSITE" id="PS50048">
    <property type="entry name" value="ZN2_CY6_FUNGAL_2"/>
    <property type="match status" value="1"/>
</dbReference>
<dbReference type="Proteomes" id="UP000265663">
    <property type="component" value="Unassembled WGS sequence"/>
</dbReference>
<gene>
    <name evidence="5" type="ORF">GMOD_00002876</name>
</gene>
<evidence type="ECO:0000256" key="3">
    <source>
        <dbReference type="SAM" id="MobiDB-lite"/>
    </source>
</evidence>
<dbReference type="PROSITE" id="PS00463">
    <property type="entry name" value="ZN2_CY6_FUNGAL_1"/>
    <property type="match status" value="1"/>
</dbReference>
<evidence type="ECO:0000256" key="1">
    <source>
        <dbReference type="ARBA" id="ARBA00022723"/>
    </source>
</evidence>
<dbReference type="PANTHER" id="PTHR47425:SF2">
    <property type="entry name" value="FARB-RELATED"/>
    <property type="match status" value="1"/>
</dbReference>
<dbReference type="CDD" id="cd12148">
    <property type="entry name" value="fungal_TF_MHR"/>
    <property type="match status" value="1"/>
</dbReference>
<feature type="domain" description="Zn(2)-C6 fungal-type" evidence="4">
    <location>
        <begin position="398"/>
        <end position="430"/>
    </location>
</feature>
<dbReference type="PANTHER" id="PTHR47425">
    <property type="entry name" value="FARB-RELATED"/>
    <property type="match status" value="1"/>
</dbReference>
<dbReference type="GO" id="GO:0008270">
    <property type="term" value="F:zinc ion binding"/>
    <property type="evidence" value="ECO:0007669"/>
    <property type="project" value="InterPro"/>
</dbReference>
<dbReference type="InterPro" id="IPR007219">
    <property type="entry name" value="XnlR_reg_dom"/>
</dbReference>
<proteinExistence type="predicted"/>
<accession>A0A3M7M3C7</accession>
<dbReference type="GO" id="GO:0003677">
    <property type="term" value="F:DNA binding"/>
    <property type="evidence" value="ECO:0007669"/>
    <property type="project" value="InterPro"/>
</dbReference>
<feature type="region of interest" description="Disordered" evidence="3">
    <location>
        <begin position="361"/>
        <end position="387"/>
    </location>
</feature>
<protein>
    <submittedName>
        <fullName evidence="5">C6 transcription factor</fullName>
    </submittedName>
</protein>
<dbReference type="InterPro" id="IPR001138">
    <property type="entry name" value="Zn2Cys6_DnaBD"/>
</dbReference>
<dbReference type="OrthoDB" id="4451586at2759"/>
<name>A0A3M7M3C7_9PLEO</name>
<feature type="compositionally biased region" description="Basic and acidic residues" evidence="3">
    <location>
        <begin position="520"/>
        <end position="533"/>
    </location>
</feature>
<reference evidence="5 6" key="1">
    <citation type="journal article" date="2014" name="PLoS ONE">
        <title>De novo Genome Assembly of the Fungal Plant Pathogen Pyrenophora semeniperda.</title>
        <authorList>
            <person name="Soliai M.M."/>
            <person name="Meyer S.E."/>
            <person name="Udall J.A."/>
            <person name="Elzinga D.E."/>
            <person name="Hermansen R.A."/>
            <person name="Bodily P.M."/>
            <person name="Hart A.A."/>
            <person name="Coleman C.E."/>
        </authorList>
    </citation>
    <scope>NUCLEOTIDE SEQUENCE [LARGE SCALE GENOMIC DNA]</scope>
    <source>
        <strain evidence="5 6">CCB06</strain>
        <tissue evidence="5">Mycelium</tissue>
    </source>
</reference>
<dbReference type="AlphaFoldDB" id="A0A3M7M3C7"/>
<evidence type="ECO:0000313" key="6">
    <source>
        <dbReference type="Proteomes" id="UP000265663"/>
    </source>
</evidence>
<keyword evidence="1" id="KW-0479">Metal-binding</keyword>
<evidence type="ECO:0000259" key="4">
    <source>
        <dbReference type="PROSITE" id="PS50048"/>
    </source>
</evidence>
<dbReference type="Pfam" id="PF04082">
    <property type="entry name" value="Fungal_trans"/>
    <property type="match status" value="1"/>
</dbReference>
<dbReference type="CDD" id="cd00067">
    <property type="entry name" value="GAL4"/>
    <property type="match status" value="1"/>
</dbReference>
<evidence type="ECO:0000313" key="5">
    <source>
        <dbReference type="EMBL" id="RMZ68976.1"/>
    </source>
</evidence>
<dbReference type="SUPFAM" id="SSF57701">
    <property type="entry name" value="Zn2/Cys6 DNA-binding domain"/>
    <property type="match status" value="1"/>
</dbReference>